<dbReference type="Pfam" id="PF23622">
    <property type="entry name" value="LRR_At1g61320_AtMIF1"/>
    <property type="match status" value="1"/>
</dbReference>
<reference evidence="2" key="2">
    <citation type="submission" date="2017-06" db="EMBL/GenBank/DDBJ databases">
        <title>WGS assembly of Brachypodium distachyon.</title>
        <authorList>
            <consortium name="The International Brachypodium Initiative"/>
            <person name="Lucas S."/>
            <person name="Harmon-Smith M."/>
            <person name="Lail K."/>
            <person name="Tice H."/>
            <person name="Grimwood J."/>
            <person name="Bruce D."/>
            <person name="Barry K."/>
            <person name="Shu S."/>
            <person name="Lindquist E."/>
            <person name="Wang M."/>
            <person name="Pitluck S."/>
            <person name="Vogel J.P."/>
            <person name="Garvin D.F."/>
            <person name="Mockler T.C."/>
            <person name="Schmutz J."/>
            <person name="Rokhsar D."/>
            <person name="Bevan M.W."/>
        </authorList>
    </citation>
    <scope>NUCLEOTIDE SEQUENCE</scope>
    <source>
        <strain evidence="2">Bd21</strain>
    </source>
</reference>
<protein>
    <recommendedName>
        <fullName evidence="1">At1g61320/AtMIF1 LRR domain-containing protein</fullName>
    </recommendedName>
</protein>
<dbReference type="EnsemblPlants" id="KQK15439">
    <property type="protein sequence ID" value="KQK15439"/>
    <property type="gene ID" value="BRADI_1g22781v3"/>
</dbReference>
<evidence type="ECO:0000313" key="3">
    <source>
        <dbReference type="EnsemblPlants" id="KQK15439"/>
    </source>
</evidence>
<dbReference type="PANTHER" id="PTHR34145">
    <property type="entry name" value="OS02G0105600 PROTEIN"/>
    <property type="match status" value="1"/>
</dbReference>
<dbReference type="SUPFAM" id="SSF52047">
    <property type="entry name" value="RNI-like"/>
    <property type="match status" value="1"/>
</dbReference>
<dbReference type="InterPro" id="IPR053772">
    <property type="entry name" value="At1g61320/At1g61330-like"/>
</dbReference>
<dbReference type="AlphaFoldDB" id="A0A0Q3GWP4"/>
<evidence type="ECO:0000313" key="2">
    <source>
        <dbReference type="EMBL" id="KQK15439.1"/>
    </source>
</evidence>
<reference evidence="2 3" key="1">
    <citation type="journal article" date="2010" name="Nature">
        <title>Genome sequencing and analysis of the model grass Brachypodium distachyon.</title>
        <authorList>
            <consortium name="International Brachypodium Initiative"/>
        </authorList>
    </citation>
    <scope>NUCLEOTIDE SEQUENCE [LARGE SCALE GENOMIC DNA]</scope>
    <source>
        <strain evidence="2 3">Bd21</strain>
    </source>
</reference>
<dbReference type="EMBL" id="CM000880">
    <property type="protein sequence ID" value="KQK15439.1"/>
    <property type="molecule type" value="Genomic_DNA"/>
</dbReference>
<gene>
    <name evidence="2" type="ORF">BRADI_1g22781v3</name>
</gene>
<evidence type="ECO:0000313" key="4">
    <source>
        <dbReference type="Proteomes" id="UP000008810"/>
    </source>
</evidence>
<reference evidence="3" key="3">
    <citation type="submission" date="2018-08" db="UniProtKB">
        <authorList>
            <consortium name="EnsemblPlants"/>
        </authorList>
    </citation>
    <scope>IDENTIFICATION</scope>
    <source>
        <strain evidence="3">cv. Bd21</strain>
    </source>
</reference>
<dbReference type="InterPro" id="IPR032675">
    <property type="entry name" value="LRR_dom_sf"/>
</dbReference>
<dbReference type="Gramene" id="KQK15439">
    <property type="protein sequence ID" value="KQK15439"/>
    <property type="gene ID" value="BRADI_1g22781v3"/>
</dbReference>
<organism evidence="2">
    <name type="scientific">Brachypodium distachyon</name>
    <name type="common">Purple false brome</name>
    <name type="synonym">Trachynia distachya</name>
    <dbReference type="NCBI Taxonomy" id="15368"/>
    <lineage>
        <taxon>Eukaryota</taxon>
        <taxon>Viridiplantae</taxon>
        <taxon>Streptophyta</taxon>
        <taxon>Embryophyta</taxon>
        <taxon>Tracheophyta</taxon>
        <taxon>Spermatophyta</taxon>
        <taxon>Magnoliopsida</taxon>
        <taxon>Liliopsida</taxon>
        <taxon>Poales</taxon>
        <taxon>Poaceae</taxon>
        <taxon>BOP clade</taxon>
        <taxon>Pooideae</taxon>
        <taxon>Stipodae</taxon>
        <taxon>Brachypodieae</taxon>
        <taxon>Brachypodium</taxon>
    </lineage>
</organism>
<dbReference type="OrthoDB" id="594804at2759"/>
<dbReference type="InterPro" id="IPR055357">
    <property type="entry name" value="LRR_At1g61320_AtMIF1"/>
</dbReference>
<feature type="domain" description="At1g61320/AtMIF1 LRR" evidence="1">
    <location>
        <begin position="71"/>
        <end position="329"/>
    </location>
</feature>
<dbReference type="InParanoid" id="A0A0Q3GWP4"/>
<keyword evidence="4" id="KW-1185">Reference proteome</keyword>
<dbReference type="Proteomes" id="UP000008810">
    <property type="component" value="Chromosome 1"/>
</dbReference>
<sequence>MSVLSSTWSRLWRSCRRNLIFTRKTMVCRSRQIRKRRYLIADLRSDFVENVNGVLRHLGSAAPRDKFVLRFDLCQEQAHAHADTWVNFCAASRAKHVVFDFRPGPWVLAELCSLPLHKLSDAGGSPVVRSLHIMSASLETPPAPGFGGFTNLKELLLDKVVLGDVGWLLASCHAHESLSVMRCSTLQSLSTPRRLRRLWYLSVHLCKEMQKVAVQAPNLSTFKFSTSNDPVSIVLGGSLKMEDVTLVLRSMKDRVDYVFADLPSGVPHARKLSVDFMIDTSVRELARFPTSHFTNLKHLILSLIIFALIGDDTAGLLRLASVLELAPELPPPHRPHIHLKKVHMTGVYGYSNLLKLVLHFARNAVALERMVVDPVSRHATLRVSRGTILTRDVLKESGMKGMSVVYSALEK</sequence>
<accession>A0A0Q3GWP4</accession>
<evidence type="ECO:0000259" key="1">
    <source>
        <dbReference type="Pfam" id="PF23622"/>
    </source>
</evidence>
<dbReference type="PANTHER" id="PTHR34145:SF76">
    <property type="entry name" value="FBD DOMAIN-CONTAINING PROTEIN"/>
    <property type="match status" value="1"/>
</dbReference>
<dbReference type="Gene3D" id="3.80.10.10">
    <property type="entry name" value="Ribonuclease Inhibitor"/>
    <property type="match status" value="1"/>
</dbReference>
<name>A0A0Q3GWP4_BRADI</name>
<proteinExistence type="predicted"/>